<dbReference type="Proteomes" id="UP000809789">
    <property type="component" value="Unassembled WGS sequence"/>
</dbReference>
<evidence type="ECO:0000313" key="1">
    <source>
        <dbReference type="EMBL" id="KAG8631706.1"/>
    </source>
</evidence>
<evidence type="ECO:0000313" key="2">
    <source>
        <dbReference type="Proteomes" id="UP000809789"/>
    </source>
</evidence>
<name>A0A8K0L831_9PEZI</name>
<proteinExistence type="predicted"/>
<accession>A0A8K0L831</accession>
<comment type="caution">
    <text evidence="1">The sequence shown here is derived from an EMBL/GenBank/DDBJ whole genome shotgun (WGS) entry which is preliminary data.</text>
</comment>
<dbReference type="EMBL" id="JAESVG020000001">
    <property type="protein sequence ID" value="KAG8631706.1"/>
    <property type="molecule type" value="Genomic_DNA"/>
</dbReference>
<organism evidence="1 2">
    <name type="scientific">Elsinoe batatas</name>
    <dbReference type="NCBI Taxonomy" id="2601811"/>
    <lineage>
        <taxon>Eukaryota</taxon>
        <taxon>Fungi</taxon>
        <taxon>Dikarya</taxon>
        <taxon>Ascomycota</taxon>
        <taxon>Pezizomycotina</taxon>
        <taxon>Dothideomycetes</taxon>
        <taxon>Dothideomycetidae</taxon>
        <taxon>Myriangiales</taxon>
        <taxon>Elsinoaceae</taxon>
        <taxon>Elsinoe</taxon>
    </lineage>
</organism>
<dbReference type="AlphaFoldDB" id="A0A8K0L831"/>
<gene>
    <name evidence="1" type="ORF">KVT40_000846</name>
</gene>
<dbReference type="OrthoDB" id="3938867at2759"/>
<keyword evidence="2" id="KW-1185">Reference proteome</keyword>
<reference evidence="1" key="1">
    <citation type="submission" date="2021-07" db="EMBL/GenBank/DDBJ databases">
        <title>Elsinoe batatas strain:CRI-CJ2 Genome sequencing and assembly.</title>
        <authorList>
            <person name="Huang L."/>
        </authorList>
    </citation>
    <scope>NUCLEOTIDE SEQUENCE</scope>
    <source>
        <strain evidence="1">CRI-CJ2</strain>
    </source>
</reference>
<protein>
    <submittedName>
        <fullName evidence="1">Uncharacterized protein</fullName>
    </submittedName>
</protein>
<sequence length="479" mass="54099">MSGWAAMSGWTAVLYKGRYYADHHVFDIADVVGDIVAGIPTTSSTAYQGWRTTMMAKHEHLHNVFDTEVRNLEPGELERFYVVTTDLAEDCHLIRPPFIWLPNHPDAWTLVIDLDSDILLIDQGSNRFRFHLDKLPDLGVLLHNRWPYHYAVPFDVLDCAGNLIRSGVTGLQFQDSESMAGRFQQLQLLCEHYARVSDNNPEGATISIYNSMGPKIVTPRESARLESGTQISRSVSDAIYSQWMHGLSELPQCLWRLTEQDVIFKEIVWATVHLLCGTNHSLAIEKHTEWREYWPTPWKLAEWMYSSALDEDGDQKEWIPLMGHELNARLPDQSIFNAPVESFYWHAGVLIHLCATLHFPSNAKAAIAKMVQHGRTNGKSSFHGIILSITHVVLVKVFDDGHIEHTHILKLLPQADDFLSRDLNRGRAVNNTLGLTLPAVISAQLHIDESIDAFAAVHHLFEAAANEKCANRTSSTKDS</sequence>